<evidence type="ECO:0000256" key="4">
    <source>
        <dbReference type="ARBA" id="ARBA00017788"/>
    </source>
</evidence>
<evidence type="ECO:0000256" key="1">
    <source>
        <dbReference type="ARBA" id="ARBA00004496"/>
    </source>
</evidence>
<keyword evidence="5 11" id="KW-0963">Cytoplasm</keyword>
<dbReference type="Proteomes" id="UP001166286">
    <property type="component" value="Unassembled WGS sequence"/>
</dbReference>
<dbReference type="GO" id="GO:0030488">
    <property type="term" value="P:tRNA methylation"/>
    <property type="evidence" value="ECO:0007669"/>
    <property type="project" value="UniProtKB-UniRule"/>
</dbReference>
<evidence type="ECO:0000256" key="9">
    <source>
        <dbReference type="ARBA" id="ARBA00022694"/>
    </source>
</evidence>
<evidence type="ECO:0000256" key="2">
    <source>
        <dbReference type="ARBA" id="ARBA00009056"/>
    </source>
</evidence>
<dbReference type="PANTHER" id="PTHR21210:SF0">
    <property type="entry name" value="TRNA (URACIL-O(2)-)-METHYLTRANSFERASE-RELATED"/>
    <property type="match status" value="1"/>
</dbReference>
<evidence type="ECO:0000313" key="13">
    <source>
        <dbReference type="Proteomes" id="UP001166286"/>
    </source>
</evidence>
<dbReference type="GO" id="GO:0005737">
    <property type="term" value="C:cytoplasm"/>
    <property type="evidence" value="ECO:0007669"/>
    <property type="project" value="UniProtKB-SubCell"/>
</dbReference>
<organism evidence="12 13">
    <name type="scientific">Cladonia borealis</name>
    <dbReference type="NCBI Taxonomy" id="184061"/>
    <lineage>
        <taxon>Eukaryota</taxon>
        <taxon>Fungi</taxon>
        <taxon>Dikarya</taxon>
        <taxon>Ascomycota</taxon>
        <taxon>Pezizomycotina</taxon>
        <taxon>Lecanoromycetes</taxon>
        <taxon>OSLEUM clade</taxon>
        <taxon>Lecanoromycetidae</taxon>
        <taxon>Lecanorales</taxon>
        <taxon>Lecanorineae</taxon>
        <taxon>Cladoniaceae</taxon>
        <taxon>Cladonia</taxon>
    </lineage>
</organism>
<proteinExistence type="inferred from homology"/>
<dbReference type="EMBL" id="JAFEKC020000024">
    <property type="protein sequence ID" value="KAK0507351.1"/>
    <property type="molecule type" value="Genomic_DNA"/>
</dbReference>
<dbReference type="EC" id="2.1.1.211" evidence="3 11"/>
<evidence type="ECO:0000256" key="3">
    <source>
        <dbReference type="ARBA" id="ARBA00012795"/>
    </source>
</evidence>
<dbReference type="PANTHER" id="PTHR21210">
    <property type="entry name" value="TRNA (URACIL-O(2)-)-METHYLTRANSFERASE-RELATED"/>
    <property type="match status" value="1"/>
</dbReference>
<comment type="caution">
    <text evidence="12">The sequence shown here is derived from an EMBL/GenBank/DDBJ whole genome shotgun (WGS) entry which is preliminary data.</text>
</comment>
<comment type="similarity">
    <text evidence="2 11">Belongs to the TRM44 family.</text>
</comment>
<evidence type="ECO:0000256" key="6">
    <source>
        <dbReference type="ARBA" id="ARBA00022603"/>
    </source>
</evidence>
<protein>
    <recommendedName>
        <fullName evidence="4 11">tRNA (uracil-O(2)-)-methyltransferase</fullName>
        <ecNumber evidence="3 11">2.1.1.211</ecNumber>
    </recommendedName>
</protein>
<name>A0AA39QT09_9LECA</name>
<comment type="catalytic activity">
    <reaction evidence="10 11">
        <text>uridine(44) in tRNA(Ser) + S-adenosyl-L-methionine = 2'-O-methyluridine(44) in tRNA(Ser) + S-adenosyl-L-homocysteine + H(+)</text>
        <dbReference type="Rhea" id="RHEA:43100"/>
        <dbReference type="Rhea" id="RHEA-COMP:10339"/>
        <dbReference type="Rhea" id="RHEA-COMP:10340"/>
        <dbReference type="ChEBI" id="CHEBI:15378"/>
        <dbReference type="ChEBI" id="CHEBI:57856"/>
        <dbReference type="ChEBI" id="CHEBI:59789"/>
        <dbReference type="ChEBI" id="CHEBI:65315"/>
        <dbReference type="ChEBI" id="CHEBI:74478"/>
        <dbReference type="EC" id="2.1.1.211"/>
    </reaction>
</comment>
<keyword evidence="9 11" id="KW-0819">tRNA processing</keyword>
<keyword evidence="7 11" id="KW-0808">Transferase</keyword>
<gene>
    <name evidence="12" type="ORF">JMJ35_010389</name>
</gene>
<evidence type="ECO:0000256" key="7">
    <source>
        <dbReference type="ARBA" id="ARBA00022679"/>
    </source>
</evidence>
<comment type="function">
    <text evidence="11">Adenosyl-L-methionine (AdoMet)-dependent tRNA (uracil-O(2)-)-methyltransferase.</text>
</comment>
<dbReference type="AlphaFoldDB" id="A0AA39QT09"/>
<sequence>MPVHVSDNNVQQDVAPSQQLPGATWLPVLQQSCNFPPDIFESVSLNLLKNPNINSSLLFRADVIYDSLGVEQVDVQWAEEEIQKALQTYNVRDGDFPGFDTRRTIVRQMIPRNPQLDKPIAQTCVFLQSMIQKDGIEQTIVLYIPHAPDVDAIPWYHPRVQALAYLHSWNSSCSPTDNGTISLHYRLFPSEPLPLPPRLLRTGQNLLSTLRKHGQGQLAGYTKRVHHDQLVSQQRVQDTYTELKAKHAKRLCDGWVEKTEPSKHVFEDLSIAAFLIELWKDMYKGNGFPGDEIKENQHDQRPSFPGFVDVGCGNGVLVDILLREGYPGWGFDARQRKTWSTFSASIRQHLKELILIPQPLFELKPSSDHLIHANGGILSKSFTIPSSFSPVWHNGIFPTHTFIISNHADELTPWTPLLASLSLSPFLAIPCCSHNLSGRRFRAPSVFNSNSADALAPSYFAANVKKSKSIAIAVACPDAMSPENEISNPHDAERGDLNDLSLKARKKQKSAYSSLCDWVAHLAGRVGYEVEREWLRLPSTRNVGIIGRRLGEGFEGEGLEERRKRVVDIVAGEGADGMVWVKRATGLMSGKGGEGH</sequence>
<evidence type="ECO:0000313" key="12">
    <source>
        <dbReference type="EMBL" id="KAK0507351.1"/>
    </source>
</evidence>
<keyword evidence="8 11" id="KW-0949">S-adenosyl-L-methionine</keyword>
<evidence type="ECO:0000256" key="5">
    <source>
        <dbReference type="ARBA" id="ARBA00022490"/>
    </source>
</evidence>
<dbReference type="InterPro" id="IPR011671">
    <property type="entry name" value="tRNA_uracil_MeTrfase"/>
</dbReference>
<comment type="subcellular location">
    <subcellularLocation>
        <location evidence="1 11">Cytoplasm</location>
    </subcellularLocation>
</comment>
<dbReference type="GO" id="GO:0141101">
    <property type="term" value="F:tRNA(Ser) (uridine(44)-2'-O-)-methyltransferase activity"/>
    <property type="evidence" value="ECO:0007669"/>
    <property type="project" value="UniProtKB-EC"/>
</dbReference>
<evidence type="ECO:0000256" key="10">
    <source>
        <dbReference type="ARBA" id="ARBA00047957"/>
    </source>
</evidence>
<evidence type="ECO:0000256" key="8">
    <source>
        <dbReference type="ARBA" id="ARBA00022691"/>
    </source>
</evidence>
<keyword evidence="13" id="KW-1185">Reference proteome</keyword>
<keyword evidence="6 11" id="KW-0489">Methyltransferase</keyword>
<reference evidence="12" key="1">
    <citation type="submission" date="2023-03" db="EMBL/GenBank/DDBJ databases">
        <title>Complete genome of Cladonia borealis.</title>
        <authorList>
            <person name="Park H."/>
        </authorList>
    </citation>
    <scope>NUCLEOTIDE SEQUENCE</scope>
    <source>
        <strain evidence="12">ANT050790</strain>
    </source>
</reference>
<dbReference type="Pfam" id="PF07757">
    <property type="entry name" value="AdoMet_MTase"/>
    <property type="match status" value="1"/>
</dbReference>
<accession>A0AA39QT09</accession>
<evidence type="ECO:0000256" key="11">
    <source>
        <dbReference type="RuleBase" id="RU368004"/>
    </source>
</evidence>